<dbReference type="EMBL" id="LC066371">
    <property type="protein sequence ID" value="BAT25982.1"/>
    <property type="molecule type" value="Genomic_DNA"/>
</dbReference>
<dbReference type="InterPro" id="IPR041698">
    <property type="entry name" value="Methyltransf_25"/>
</dbReference>
<accession>A0A0P0YWU8</accession>
<evidence type="ECO:0000313" key="2">
    <source>
        <dbReference type="EMBL" id="BAT25982.1"/>
    </source>
</evidence>
<protein>
    <recommendedName>
        <fullName evidence="1">Methyltransferase domain-containing protein</fullName>
    </recommendedName>
</protein>
<feature type="domain" description="Methyltransferase" evidence="1">
    <location>
        <begin position="294"/>
        <end position="373"/>
    </location>
</feature>
<dbReference type="PANTHER" id="PTHR12993:SF29">
    <property type="entry name" value="BLR3841 PROTEIN"/>
    <property type="match status" value="1"/>
</dbReference>
<dbReference type="InterPro" id="IPR003737">
    <property type="entry name" value="GlcNAc_PI_deacetylase-related"/>
</dbReference>
<dbReference type="PANTHER" id="PTHR12993">
    <property type="entry name" value="N-ACETYLGLUCOSAMINYL-PHOSPHATIDYLINOSITOL DE-N-ACETYLASE-RELATED"/>
    <property type="match status" value="1"/>
</dbReference>
<proteinExistence type="predicted"/>
<dbReference type="InterPro" id="IPR024078">
    <property type="entry name" value="LmbE-like_dom_sf"/>
</dbReference>
<dbReference type="Pfam" id="PF13649">
    <property type="entry name" value="Methyltransf_25"/>
    <property type="match status" value="1"/>
</dbReference>
<reference evidence="2" key="1">
    <citation type="journal article" date="2015" name="Proc. Natl. Acad. Sci. U.S.A.">
        <title>Bacterial clade with the ribosomal RNA operon on a small plasmid rather than the chromosome.</title>
        <authorList>
            <person name="Anda M."/>
            <person name="Ohtsubo Y."/>
            <person name="Okubo T."/>
            <person name="Sugawara M."/>
            <person name="Nagata Y."/>
            <person name="Tsuda M."/>
            <person name="Minamisawa K."/>
            <person name="Mitsui H."/>
        </authorList>
    </citation>
    <scope>NUCLEOTIDE SEQUENCE</scope>
    <source>
        <strain evidence="2">DSM 21988</strain>
    </source>
</reference>
<dbReference type="RefSeq" id="WP_143190131.1">
    <property type="nucleotide sequence ID" value="NZ_BBWQ01000009.1"/>
</dbReference>
<dbReference type="SUPFAM" id="SSF53335">
    <property type="entry name" value="S-adenosyl-L-methionine-dependent methyltransferases"/>
    <property type="match status" value="1"/>
</dbReference>
<name>A0A0P0YWU8_9HYPH</name>
<dbReference type="Pfam" id="PF02585">
    <property type="entry name" value="PIG-L"/>
    <property type="match status" value="1"/>
</dbReference>
<dbReference type="InterPro" id="IPR029063">
    <property type="entry name" value="SAM-dependent_MTases_sf"/>
</dbReference>
<dbReference type="GO" id="GO:0016811">
    <property type="term" value="F:hydrolase activity, acting on carbon-nitrogen (but not peptide) bonds, in linear amides"/>
    <property type="evidence" value="ECO:0007669"/>
    <property type="project" value="TreeGrafter"/>
</dbReference>
<sequence>MSGPYGAWSDRFETAPVSDVGVLVGDGALMVIAPHPDDETIACSALLLDAARRRRPLIIVALTDGDGSHPGSVAVPPRRLAEIRAGEQLAAVEALGCGHAEWVRLGLPDGASRWDAGRAAAVDPLVERCRQLGVTAIAAPHPDDPHPDHHAAADLALDLQARLPQLRILFYEVWTCRLAPDAPFRQDDLTPFRVTTDREAKRQALAFHASQLGHVVPDDPAGFTLPDWFLTLHDSDFERLSWLHMPGEAPGAAHFDAIYSASPDPWDVRTSPYERGKRDAARALLGDARFDHALEAGCGEGCLARDLLAHGQARRATGIDQAADIIERAQQSAPQGLRLVQGRLPDDLPEGPYDLVIFSELLYYLPEKELERLAGLTRMQMVPGAAMLIVSYLGDTETPLDAPAGADFFIALFGPELQPVARHGAERFRIDLLRWRP</sequence>
<dbReference type="AlphaFoldDB" id="A0A0P0YWU8"/>
<dbReference type="SUPFAM" id="SSF102588">
    <property type="entry name" value="LmbE-like"/>
    <property type="match status" value="1"/>
</dbReference>
<evidence type="ECO:0000259" key="1">
    <source>
        <dbReference type="Pfam" id="PF13649"/>
    </source>
</evidence>
<dbReference type="Gene3D" id="3.40.50.10320">
    <property type="entry name" value="LmbE-like"/>
    <property type="match status" value="1"/>
</dbReference>
<dbReference type="Gene3D" id="3.40.50.150">
    <property type="entry name" value="Vaccinia Virus protein VP39"/>
    <property type="match status" value="1"/>
</dbReference>
<organism evidence="2">
    <name type="scientific">Aureimonas altamirensis</name>
    <dbReference type="NCBI Taxonomy" id="370622"/>
    <lineage>
        <taxon>Bacteria</taxon>
        <taxon>Pseudomonadati</taxon>
        <taxon>Pseudomonadota</taxon>
        <taxon>Alphaproteobacteria</taxon>
        <taxon>Hyphomicrobiales</taxon>
        <taxon>Aurantimonadaceae</taxon>
        <taxon>Aureimonas</taxon>
    </lineage>
</organism>
<dbReference type="CDD" id="cd02440">
    <property type="entry name" value="AdoMet_MTases"/>
    <property type="match status" value="1"/>
</dbReference>